<dbReference type="Pfam" id="PF01661">
    <property type="entry name" value="Macro"/>
    <property type="match status" value="1"/>
</dbReference>
<dbReference type="PROSITE" id="PS51154">
    <property type="entry name" value="MACRO"/>
    <property type="match status" value="1"/>
</dbReference>
<dbReference type="Gene3D" id="3.40.220.10">
    <property type="entry name" value="Leucine Aminopeptidase, subunit E, domain 1"/>
    <property type="match status" value="1"/>
</dbReference>
<evidence type="ECO:0000313" key="2">
    <source>
        <dbReference type="EMBL" id="QED38589.1"/>
    </source>
</evidence>
<evidence type="ECO:0000313" key="3">
    <source>
        <dbReference type="Proteomes" id="UP000321954"/>
    </source>
</evidence>
<dbReference type="SUPFAM" id="SSF52949">
    <property type="entry name" value="Macro domain-like"/>
    <property type="match status" value="1"/>
</dbReference>
<dbReference type="PANTHER" id="PTHR11106:SF27">
    <property type="entry name" value="MACRO DOMAIN-CONTAINING PROTEIN"/>
    <property type="match status" value="1"/>
</dbReference>
<reference evidence="2 3" key="1">
    <citation type="submission" date="2019-08" db="EMBL/GenBank/DDBJ databases">
        <title>Antarcticibacterium arcticum sp. nov., a bacterium isolated from marine sediment of the Canadian Beaufort Sea.</title>
        <authorList>
            <person name="Lee Y.M."/>
            <person name="Baek K."/>
            <person name="Lee D.-H."/>
            <person name="Shin S.C."/>
            <person name="Jin Y.K."/>
            <person name="Park Y."/>
        </authorList>
    </citation>
    <scope>NUCLEOTIDE SEQUENCE [LARGE SCALE GENOMIC DNA]</scope>
    <source>
        <strain evidence="2 3">PAMC 28998</strain>
    </source>
</reference>
<name>A0A5B8YR97_9FLAO</name>
<dbReference type="InterPro" id="IPR043472">
    <property type="entry name" value="Macro_dom-like"/>
</dbReference>
<accession>A0A5B8YR97</accession>
<feature type="domain" description="Macro" evidence="1">
    <location>
        <begin position="1"/>
        <end position="176"/>
    </location>
</feature>
<evidence type="ECO:0000259" key="1">
    <source>
        <dbReference type="PROSITE" id="PS51154"/>
    </source>
</evidence>
<dbReference type="KEGG" id="anp:FK178_13060"/>
<dbReference type="InterPro" id="IPR002589">
    <property type="entry name" value="Macro_dom"/>
</dbReference>
<organism evidence="2 3">
    <name type="scientific">Antarcticibacterium arcticum</name>
    <dbReference type="NCBI Taxonomy" id="2585771"/>
    <lineage>
        <taxon>Bacteria</taxon>
        <taxon>Pseudomonadati</taxon>
        <taxon>Bacteroidota</taxon>
        <taxon>Flavobacteriia</taxon>
        <taxon>Flavobacteriales</taxon>
        <taxon>Flavobacteriaceae</taxon>
        <taxon>Antarcticibacterium</taxon>
    </lineage>
</organism>
<dbReference type="AlphaFoldDB" id="A0A5B8YR97"/>
<sequence>MKITYKNIQLVAVRGDIGNQPDVDAVVNAANAELKIGGGVAAAIHRTAGPELYEASKHLAPLSPGQAVITGAFNLPNDHVIHCRGPVYGKDKPEEKFLANCYKNALKLAEENQISSIAFPAISTGAFNYPFEEATKIAFQTITAEVENLKYVEKIKFVLNGEDDLKLYTEYLQELSSSHSHTNK</sequence>
<keyword evidence="3" id="KW-1185">Reference proteome</keyword>
<dbReference type="PANTHER" id="PTHR11106">
    <property type="entry name" value="GANGLIOSIDE INDUCED DIFFERENTIATION ASSOCIATED PROTEIN 2-RELATED"/>
    <property type="match status" value="1"/>
</dbReference>
<gene>
    <name evidence="2" type="ORF">FK178_13060</name>
</gene>
<dbReference type="EMBL" id="CP042476">
    <property type="protein sequence ID" value="QED38589.1"/>
    <property type="molecule type" value="Genomic_DNA"/>
</dbReference>
<protein>
    <submittedName>
        <fullName evidence="2">RNase III inhibitor</fullName>
    </submittedName>
</protein>
<dbReference type="RefSeq" id="WP_146836030.1">
    <property type="nucleotide sequence ID" value="NZ_CP042476.1"/>
</dbReference>
<proteinExistence type="predicted"/>
<dbReference type="SMART" id="SM00506">
    <property type="entry name" value="A1pp"/>
    <property type="match status" value="1"/>
</dbReference>
<dbReference type="OrthoDB" id="6194521at2"/>
<dbReference type="Proteomes" id="UP000321954">
    <property type="component" value="Chromosome"/>
</dbReference>